<gene>
    <name evidence="7" type="ORF">FOZ63_008598</name>
</gene>
<keyword evidence="3 4" id="KW-0505">Motor protein</keyword>
<organism evidence="7 8">
    <name type="scientific">Perkinsus olseni</name>
    <name type="common">Perkinsus atlanticus</name>
    <dbReference type="NCBI Taxonomy" id="32597"/>
    <lineage>
        <taxon>Eukaryota</taxon>
        <taxon>Sar</taxon>
        <taxon>Alveolata</taxon>
        <taxon>Perkinsozoa</taxon>
        <taxon>Perkinsea</taxon>
        <taxon>Perkinsida</taxon>
        <taxon>Perkinsidae</taxon>
        <taxon>Perkinsus</taxon>
    </lineage>
</organism>
<evidence type="ECO:0000256" key="2">
    <source>
        <dbReference type="ARBA" id="ARBA00022840"/>
    </source>
</evidence>
<reference evidence="7 8" key="1">
    <citation type="submission" date="2020-04" db="EMBL/GenBank/DDBJ databases">
        <title>Perkinsus olseni comparative genomics.</title>
        <authorList>
            <person name="Bogema D.R."/>
        </authorList>
    </citation>
    <scope>NUCLEOTIDE SEQUENCE [LARGE SCALE GENOMIC DNA]</scope>
    <source>
        <strain evidence="7 8">ATCC PRA-207</strain>
    </source>
</reference>
<dbReference type="InterPro" id="IPR001752">
    <property type="entry name" value="Kinesin_motor_dom"/>
</dbReference>
<dbReference type="SMART" id="SM00129">
    <property type="entry name" value="KISc"/>
    <property type="match status" value="1"/>
</dbReference>
<keyword evidence="8" id="KW-1185">Reference proteome</keyword>
<evidence type="ECO:0000256" key="4">
    <source>
        <dbReference type="RuleBase" id="RU000394"/>
    </source>
</evidence>
<evidence type="ECO:0000256" key="1">
    <source>
        <dbReference type="ARBA" id="ARBA00022741"/>
    </source>
</evidence>
<evidence type="ECO:0000256" key="3">
    <source>
        <dbReference type="PROSITE-ProRule" id="PRU00283"/>
    </source>
</evidence>
<dbReference type="InterPro" id="IPR027417">
    <property type="entry name" value="P-loop_NTPase"/>
</dbReference>
<dbReference type="InterPro" id="IPR011993">
    <property type="entry name" value="PH-like_dom_sf"/>
</dbReference>
<evidence type="ECO:0000259" key="5">
    <source>
        <dbReference type="PROSITE" id="PS50003"/>
    </source>
</evidence>
<dbReference type="PROSITE" id="PS50003">
    <property type="entry name" value="PH_DOMAIN"/>
    <property type="match status" value="1"/>
</dbReference>
<dbReference type="InterPro" id="IPR019821">
    <property type="entry name" value="Kinesin_motor_CS"/>
</dbReference>
<dbReference type="PROSITE" id="PS00411">
    <property type="entry name" value="KINESIN_MOTOR_1"/>
    <property type="match status" value="1"/>
</dbReference>
<evidence type="ECO:0000259" key="6">
    <source>
        <dbReference type="PROSITE" id="PS50067"/>
    </source>
</evidence>
<dbReference type="SUPFAM" id="SSF52540">
    <property type="entry name" value="P-loop containing nucleoside triphosphate hydrolases"/>
    <property type="match status" value="1"/>
</dbReference>
<dbReference type="InterPro" id="IPR001849">
    <property type="entry name" value="PH_domain"/>
</dbReference>
<feature type="domain" description="Kinesin motor" evidence="6">
    <location>
        <begin position="343"/>
        <end position="620"/>
    </location>
</feature>
<evidence type="ECO:0000313" key="7">
    <source>
        <dbReference type="EMBL" id="KAF4744547.1"/>
    </source>
</evidence>
<accession>A0A7J6TI77</accession>
<keyword evidence="1 3" id="KW-0547">Nucleotide-binding</keyword>
<dbReference type="PANTHER" id="PTHR47972">
    <property type="entry name" value="KINESIN-LIKE PROTEIN KLP-3"/>
    <property type="match status" value="1"/>
</dbReference>
<dbReference type="GO" id="GO:0003777">
    <property type="term" value="F:microtubule motor activity"/>
    <property type="evidence" value="ECO:0007669"/>
    <property type="project" value="InterPro"/>
</dbReference>
<proteinExistence type="inferred from homology"/>
<evidence type="ECO:0000313" key="8">
    <source>
        <dbReference type="Proteomes" id="UP000553632"/>
    </source>
</evidence>
<dbReference type="InterPro" id="IPR036961">
    <property type="entry name" value="Kinesin_motor_dom_sf"/>
</dbReference>
<dbReference type="SUPFAM" id="SSF50729">
    <property type="entry name" value="PH domain-like"/>
    <property type="match status" value="1"/>
</dbReference>
<comment type="caution">
    <text evidence="7">The sequence shown here is derived from an EMBL/GenBank/DDBJ whole genome shotgun (WGS) entry which is preliminary data.</text>
</comment>
<feature type="binding site" evidence="3">
    <location>
        <begin position="423"/>
        <end position="430"/>
    </location>
    <ligand>
        <name>ATP</name>
        <dbReference type="ChEBI" id="CHEBI:30616"/>
    </ligand>
</feature>
<dbReference type="EMBL" id="JABANO010010791">
    <property type="protein sequence ID" value="KAF4744547.1"/>
    <property type="molecule type" value="Genomic_DNA"/>
</dbReference>
<dbReference type="GO" id="GO:0005524">
    <property type="term" value="F:ATP binding"/>
    <property type="evidence" value="ECO:0007669"/>
    <property type="project" value="UniProtKB-UniRule"/>
</dbReference>
<dbReference type="AlphaFoldDB" id="A0A7J6TI77"/>
<dbReference type="PANTHER" id="PTHR47972:SF28">
    <property type="entry name" value="KINESIN-LIKE PROTEIN KLP-3"/>
    <property type="match status" value="1"/>
</dbReference>
<keyword evidence="4" id="KW-0493">Microtubule</keyword>
<dbReference type="Gene3D" id="3.40.850.10">
    <property type="entry name" value="Kinesin motor domain"/>
    <property type="match status" value="1"/>
</dbReference>
<name>A0A7J6TI77_PEROL</name>
<feature type="domain" description="PH" evidence="5">
    <location>
        <begin position="1"/>
        <end position="89"/>
    </location>
</feature>
<sequence length="620" mass="67428">MSSSSQTHGQLVDEANNTSATAVLSDVGPTLRLIKRGCSEKISLLGVERLSDRSFRIQASQSTRRERILTTQTSKECAKWSSAINDALVIQNQITAKYVSRISVDGAEHGGAVLAKYNYSDCQRTRRHFWVSGDKLRLCWSNQRGLCDSKDCQSILLSEVLGVVHGPSTTTFTRCRMLYDPPWCCFSLLFKERTLDLAVLPSSTLQRNPSSPVPSSGLTSDELISTWLIGLASLCGNSAPVSRDNILLATARMKIQAEAHSKGLTYRTHILNHLRHAGSPKDIPSSTTTTTCSTRTSQASLHSHQIIDTNQLYAENASLKHKLAVLASENRSLRETISSLKGNIRVLVRIRPPTAAEVAKPVAVHCTTDDTVVCDVGDGRRRAVRLDGAFGPTSSQSDVYEGHIGELVHAVLDGYNSSVFAYGPTGSGKTYTVFGSPKSDAHTGLHERILRDLFCKKDSIKEQDMLLSVSMVEVYNESIHDLLAQGKPVVKVLSGHHHREGKGDVVLEGVSKLPLATLEESLEILDAALATRRTSTTNLNSHSSRSHCIVTLRASQRCPYTAVARHGKLNLIDLAGSENVGRSGAKGNTLREAQLINKSLSTLVRAIPSIPILLGVSLRN</sequence>
<dbReference type="InterPro" id="IPR027640">
    <property type="entry name" value="Kinesin-like_fam"/>
</dbReference>
<dbReference type="Gene3D" id="2.30.29.30">
    <property type="entry name" value="Pleckstrin-homology domain (PH domain)/Phosphotyrosine-binding domain (PTB)"/>
    <property type="match status" value="1"/>
</dbReference>
<dbReference type="GO" id="GO:0007018">
    <property type="term" value="P:microtubule-based movement"/>
    <property type="evidence" value="ECO:0007669"/>
    <property type="project" value="InterPro"/>
</dbReference>
<keyword evidence="2 3" id="KW-0067">ATP-binding</keyword>
<dbReference type="Proteomes" id="UP000553632">
    <property type="component" value="Unassembled WGS sequence"/>
</dbReference>
<dbReference type="GO" id="GO:0008017">
    <property type="term" value="F:microtubule binding"/>
    <property type="evidence" value="ECO:0007669"/>
    <property type="project" value="InterPro"/>
</dbReference>
<dbReference type="PROSITE" id="PS50067">
    <property type="entry name" value="KINESIN_MOTOR_2"/>
    <property type="match status" value="1"/>
</dbReference>
<comment type="similarity">
    <text evidence="3 4">Belongs to the TRAFAC class myosin-kinesin ATPase superfamily. Kinesin family.</text>
</comment>
<dbReference type="GO" id="GO:0005874">
    <property type="term" value="C:microtubule"/>
    <property type="evidence" value="ECO:0007669"/>
    <property type="project" value="UniProtKB-KW"/>
</dbReference>
<dbReference type="PRINTS" id="PR00380">
    <property type="entry name" value="KINESINHEAVY"/>
</dbReference>
<protein>
    <recommendedName>
        <fullName evidence="4">Kinesin-like protein</fullName>
    </recommendedName>
</protein>
<dbReference type="Pfam" id="PF00225">
    <property type="entry name" value="Kinesin"/>
    <property type="match status" value="1"/>
</dbReference>